<gene>
    <name evidence="1" type="ORF">SAMN00790413_00132</name>
</gene>
<organism evidence="1 2">
    <name type="scientific">Deinococcus hopiensis KR-140</name>
    <dbReference type="NCBI Taxonomy" id="695939"/>
    <lineage>
        <taxon>Bacteria</taxon>
        <taxon>Thermotogati</taxon>
        <taxon>Deinococcota</taxon>
        <taxon>Deinococci</taxon>
        <taxon>Deinococcales</taxon>
        <taxon>Deinococcaceae</taxon>
        <taxon>Deinococcus</taxon>
    </lineage>
</organism>
<protein>
    <submittedName>
        <fullName evidence="1">Uncharacterized protein</fullName>
    </submittedName>
</protein>
<evidence type="ECO:0000313" key="2">
    <source>
        <dbReference type="Proteomes" id="UP000192582"/>
    </source>
</evidence>
<dbReference type="AlphaFoldDB" id="A0A1W1V5M7"/>
<dbReference type="OrthoDB" id="68011at2"/>
<dbReference type="RefSeq" id="WP_084047857.1">
    <property type="nucleotide sequence ID" value="NZ_FWWU01000009.1"/>
</dbReference>
<sequence>MTPALQAARLTLALRRVAEGQPLADADLHTLRQAHPTPSTPEVVIHASGGADKADGSLSVGHSLNGTPYATFFGAGEGHERRAEREAIRVALTHAALGHALSRAQ</sequence>
<proteinExistence type="predicted"/>
<keyword evidence="2" id="KW-1185">Reference proteome</keyword>
<reference evidence="1 2" key="1">
    <citation type="submission" date="2017-04" db="EMBL/GenBank/DDBJ databases">
        <authorList>
            <person name="Afonso C.L."/>
            <person name="Miller P.J."/>
            <person name="Scott M.A."/>
            <person name="Spackman E."/>
            <person name="Goraichik I."/>
            <person name="Dimitrov K.M."/>
            <person name="Suarez D.L."/>
            <person name="Swayne D.E."/>
        </authorList>
    </citation>
    <scope>NUCLEOTIDE SEQUENCE [LARGE SCALE GENOMIC DNA]</scope>
    <source>
        <strain evidence="1 2">KR-140</strain>
    </source>
</reference>
<dbReference type="EMBL" id="FWWU01000009">
    <property type="protein sequence ID" value="SMB88672.1"/>
    <property type="molecule type" value="Genomic_DNA"/>
</dbReference>
<dbReference type="Proteomes" id="UP000192582">
    <property type="component" value="Unassembled WGS sequence"/>
</dbReference>
<name>A0A1W1V5M7_9DEIO</name>
<accession>A0A1W1V5M7</accession>
<evidence type="ECO:0000313" key="1">
    <source>
        <dbReference type="EMBL" id="SMB88672.1"/>
    </source>
</evidence>